<organism evidence="4 5">
    <name type="scientific">Ameiurus melas</name>
    <name type="common">Black bullhead</name>
    <name type="synonym">Silurus melas</name>
    <dbReference type="NCBI Taxonomy" id="219545"/>
    <lineage>
        <taxon>Eukaryota</taxon>
        <taxon>Metazoa</taxon>
        <taxon>Chordata</taxon>
        <taxon>Craniata</taxon>
        <taxon>Vertebrata</taxon>
        <taxon>Euteleostomi</taxon>
        <taxon>Actinopterygii</taxon>
        <taxon>Neopterygii</taxon>
        <taxon>Teleostei</taxon>
        <taxon>Ostariophysi</taxon>
        <taxon>Siluriformes</taxon>
        <taxon>Ictaluridae</taxon>
        <taxon>Ameiurus</taxon>
    </lineage>
</organism>
<dbReference type="Gene3D" id="3.30.70.1230">
    <property type="entry name" value="Nucleotide cyclase"/>
    <property type="match status" value="2"/>
</dbReference>
<keyword evidence="3" id="KW-0456">Lyase</keyword>
<evidence type="ECO:0000256" key="3">
    <source>
        <dbReference type="ARBA" id="ARBA00023239"/>
    </source>
</evidence>
<evidence type="ECO:0000256" key="1">
    <source>
        <dbReference type="ARBA" id="ARBA00022741"/>
    </source>
</evidence>
<name>A0A7J6B3T8_AMEME</name>
<keyword evidence="1" id="KW-0547">Nucleotide-binding</keyword>
<dbReference type="GO" id="GO:0004016">
    <property type="term" value="F:adenylate cyclase activity"/>
    <property type="evidence" value="ECO:0007669"/>
    <property type="project" value="TreeGrafter"/>
</dbReference>
<evidence type="ECO:0008006" key="6">
    <source>
        <dbReference type="Google" id="ProtNLM"/>
    </source>
</evidence>
<evidence type="ECO:0000256" key="2">
    <source>
        <dbReference type="ARBA" id="ARBA00022840"/>
    </source>
</evidence>
<gene>
    <name evidence="4" type="ORF">AMELA_G00068810</name>
</gene>
<proteinExistence type="predicted"/>
<sequence>MNFDNPYILNSTFRLTEVYSVLSSKGIRAAEFKTGVLLHVCTKGLRTYPHYPNIVPCIHAVGGYVVHHTDFTIVAEWVEESEQLSDTISQVVQCAFKILEMYKLHSQPIKIALSAGKFAKMRLGDEESQVCVVIGPAVEEIRSAEALLDHGAFVLCPEAWRHCDGQNLTVENIENEEAVKVRCSKEQQSVSVEDRHRYNIDIHMTRNLRKAYLLTNVERDSVIRKFMMRTALNKIHENWQWATLPDIWPATIMFVNLQFVHTRTDLAFSRHKGNEIIAEQMFSCRGEICNVFFFDEGCIFVCAVGLPGDKRQDKTAQALQAAYRIHETCRKEIDSVSSISIGVATGRVLYEFEQTPLRKEYRVSGEKVYLAADLSMDYLGIVSCDVATKLYSMLPLSTLVPQGRISQLENVCYRDDVNQMLADKAAVSSGGMDGRRLALANMQTMEPLEETVVKYASAIGHTFTIEMLKHMLPHMSENELTIPLRSLFRVGIFKCASKPRNVSLTQTCYCENSCKEYIRVSMDPVWTCRQISFCNNDEMEMVHKLTERNKGLFCLIHMTCANYLEKKTYRCSMCDDRSFIFAHKAATDDNSEHLQEIYKAIRPYEIFRSQGQRMKPS</sequence>
<comment type="caution">
    <text evidence="4">The sequence shown here is derived from an EMBL/GenBank/DDBJ whole genome shotgun (WGS) entry which is preliminary data.</text>
</comment>
<dbReference type="Proteomes" id="UP000593565">
    <property type="component" value="Unassembled WGS sequence"/>
</dbReference>
<dbReference type="PANTHER" id="PTHR16305:SF28">
    <property type="entry name" value="GUANYLATE CYCLASE DOMAIN-CONTAINING PROTEIN"/>
    <property type="match status" value="1"/>
</dbReference>
<keyword evidence="5" id="KW-1185">Reference proteome</keyword>
<dbReference type="EMBL" id="JAAGNN010000005">
    <property type="protein sequence ID" value="KAF4089670.1"/>
    <property type="molecule type" value="Genomic_DNA"/>
</dbReference>
<keyword evidence="2" id="KW-0067">ATP-binding</keyword>
<reference evidence="4 5" key="1">
    <citation type="submission" date="2020-02" db="EMBL/GenBank/DDBJ databases">
        <title>A chromosome-scale genome assembly of the black bullhead catfish (Ameiurus melas).</title>
        <authorList>
            <person name="Wen M."/>
            <person name="Zham M."/>
            <person name="Cabau C."/>
            <person name="Klopp C."/>
            <person name="Donnadieu C."/>
            <person name="Roques C."/>
            <person name="Bouchez O."/>
            <person name="Lampietro C."/>
            <person name="Jouanno E."/>
            <person name="Herpin A."/>
            <person name="Louis A."/>
            <person name="Berthelot C."/>
            <person name="Parey E."/>
            <person name="Roest-Crollius H."/>
            <person name="Braasch I."/>
            <person name="Postlethwait J."/>
            <person name="Robinson-Rechavi M."/>
            <person name="Echchiki A."/>
            <person name="Begum T."/>
            <person name="Montfort J."/>
            <person name="Schartl M."/>
            <person name="Bobe J."/>
            <person name="Guiguen Y."/>
        </authorList>
    </citation>
    <scope>NUCLEOTIDE SEQUENCE [LARGE SCALE GENOMIC DNA]</scope>
    <source>
        <strain evidence="4">M_S1</strain>
        <tissue evidence="4">Blood</tissue>
    </source>
</reference>
<dbReference type="SUPFAM" id="SSF55073">
    <property type="entry name" value="Nucleotide cyclase"/>
    <property type="match status" value="1"/>
</dbReference>
<protein>
    <recommendedName>
        <fullName evidence="6">Adenylate cyclase type 10</fullName>
    </recommendedName>
</protein>
<evidence type="ECO:0000313" key="5">
    <source>
        <dbReference type="Proteomes" id="UP000593565"/>
    </source>
</evidence>
<dbReference type="InterPro" id="IPR029787">
    <property type="entry name" value="Nucleotide_cyclase"/>
</dbReference>
<dbReference type="AlphaFoldDB" id="A0A7J6B3T8"/>
<dbReference type="GO" id="GO:0005524">
    <property type="term" value="F:ATP binding"/>
    <property type="evidence" value="ECO:0007669"/>
    <property type="project" value="UniProtKB-KW"/>
</dbReference>
<accession>A0A7J6B3T8</accession>
<evidence type="ECO:0000313" key="4">
    <source>
        <dbReference type="EMBL" id="KAF4089670.1"/>
    </source>
</evidence>
<dbReference type="PANTHER" id="PTHR16305">
    <property type="entry name" value="TESTICULAR SOLUBLE ADENYLYL CYCLASE"/>
    <property type="match status" value="1"/>
</dbReference>
<dbReference type="GO" id="GO:0005737">
    <property type="term" value="C:cytoplasm"/>
    <property type="evidence" value="ECO:0007669"/>
    <property type="project" value="TreeGrafter"/>
</dbReference>